<evidence type="ECO:0000313" key="1">
    <source>
        <dbReference type="EMBL" id="SMD32596.1"/>
    </source>
</evidence>
<reference evidence="1 2" key="1">
    <citation type="submission" date="2017-04" db="EMBL/GenBank/DDBJ databases">
        <authorList>
            <person name="Afonso C.L."/>
            <person name="Miller P.J."/>
            <person name="Scott M.A."/>
            <person name="Spackman E."/>
            <person name="Goraichik I."/>
            <person name="Dimitrov K.M."/>
            <person name="Suarez D.L."/>
            <person name="Swayne D.E."/>
        </authorList>
    </citation>
    <scope>NUCLEOTIDE SEQUENCE [LARGE SCALE GENOMIC DNA]</scope>
    <source>
        <strain evidence="1 2">DSM 26133</strain>
    </source>
</reference>
<dbReference type="STRING" id="692418.SAMN04488029_0945"/>
<evidence type="ECO:0000313" key="2">
    <source>
        <dbReference type="Proteomes" id="UP000192472"/>
    </source>
</evidence>
<keyword evidence="2" id="KW-1185">Reference proteome</keyword>
<name>A0A1W2G8I1_REIFA</name>
<organism evidence="1 2">
    <name type="scientific">Reichenbachiella faecimaris</name>
    <dbReference type="NCBI Taxonomy" id="692418"/>
    <lineage>
        <taxon>Bacteria</taxon>
        <taxon>Pseudomonadati</taxon>
        <taxon>Bacteroidota</taxon>
        <taxon>Cytophagia</taxon>
        <taxon>Cytophagales</taxon>
        <taxon>Reichenbachiellaceae</taxon>
        <taxon>Reichenbachiella</taxon>
    </lineage>
</organism>
<sequence>MIDPDRIARYERLVASNSNFELKGKNMLFTSVNGYMFSQLNKAGELGIRLSKEDGEEFIKTYQSSLFKSYGAVMRGYVVLPDSMLDNTALAAKFLQKSYEFVLSLPPK</sequence>
<dbReference type="RefSeq" id="WP_084371250.1">
    <property type="nucleotide sequence ID" value="NZ_FWYF01000001.1"/>
</dbReference>
<dbReference type="OrthoDB" id="129437at2"/>
<dbReference type="EMBL" id="FWYF01000001">
    <property type="protein sequence ID" value="SMD32596.1"/>
    <property type="molecule type" value="Genomic_DNA"/>
</dbReference>
<accession>A0A1W2G8I1</accession>
<gene>
    <name evidence="1" type="ORF">SAMN04488029_0945</name>
</gene>
<evidence type="ECO:0008006" key="3">
    <source>
        <dbReference type="Google" id="ProtNLM"/>
    </source>
</evidence>
<dbReference type="AlphaFoldDB" id="A0A1W2G8I1"/>
<dbReference type="Proteomes" id="UP000192472">
    <property type="component" value="Unassembled WGS sequence"/>
</dbReference>
<protein>
    <recommendedName>
        <fullName evidence="3">TfoX N-terminal domain-containing protein</fullName>
    </recommendedName>
</protein>
<proteinExistence type="predicted"/>